<keyword evidence="1" id="KW-1133">Transmembrane helix</keyword>
<feature type="transmembrane region" description="Helical" evidence="1">
    <location>
        <begin position="515"/>
        <end position="537"/>
    </location>
</feature>
<dbReference type="GO" id="GO:0004175">
    <property type="term" value="F:endopeptidase activity"/>
    <property type="evidence" value="ECO:0007669"/>
    <property type="project" value="UniProtKB-ARBA"/>
</dbReference>
<dbReference type="Pfam" id="PF02517">
    <property type="entry name" value="Rce1-like"/>
    <property type="match status" value="1"/>
</dbReference>
<evidence type="ECO:0000313" key="3">
    <source>
        <dbReference type="EMBL" id="BBO75508.1"/>
    </source>
</evidence>
<evidence type="ECO:0000313" key="4">
    <source>
        <dbReference type="Proteomes" id="UP000427769"/>
    </source>
</evidence>
<sequence length="597" mass="66225">MEDTDQAPFVLQNAPAKADAAGNGFPDRYAIKGTGTDRVLTCLEAPNIQVVVKSSLTVTASAARKAPAGTIYLDGVAQAAPFLDHEKKVYNLDHHEGCVRTFTLATCEQALIMCVKGLDLQEREWKIYANEPDLDAILSIWIILNYKRINNREAINRRSLFALVRLEGIIDSLGLEMRELSGFPEDLLQKLMRVIDRLRAEELELKKAGKWAGTDFLDYTLGVLRKLDQFLIKQGELDDFKGIEELARIELTNNRIAVVVESDLGIYELEPHLAKLYGNRLGWVALRRGEKDYTLRQMDLFMPVNLEDVYQRLNFMDPAVKGRLNVNRWGGSGDIGGSPRSTGTRLAPADIVSACRDVIDKRSDIRHVKRFLTSAVLAALILVAAIATAQNWHPAHWLDREGMAAWSLHPLFGYYLALLVLTVVILGTMAIRRPWQFGIILPSGKDWLRLLPFAVACGLSDLLPVPGKALFAADPVVAWTIALVLIPLAMELLFRSLIHGMMAQLATIQDCESRWFFSGPTIGSSLLYTAAVSVQMIMMPVDPASTRTLVFMVQFAAMAAIFGLFAGMIRERSHSILPAWLFHAAAVATLILTYGPA</sequence>
<dbReference type="OrthoDB" id="5410271at2"/>
<keyword evidence="1" id="KW-0472">Membrane</keyword>
<accession>A0A5K7Z3F3</accession>
<reference evidence="3 4" key="1">
    <citation type="submission" date="2019-11" db="EMBL/GenBank/DDBJ databases">
        <title>Comparative genomics of hydrocarbon-degrading Desulfosarcina strains.</title>
        <authorList>
            <person name="Watanabe M."/>
            <person name="Kojima H."/>
            <person name="Fukui M."/>
        </authorList>
    </citation>
    <scope>NUCLEOTIDE SEQUENCE [LARGE SCALE GENOMIC DNA]</scope>
    <source>
        <strain evidence="3 4">PP31</strain>
    </source>
</reference>
<organism evidence="3 4">
    <name type="scientific">Desulfosarcina widdelii</name>
    <dbReference type="NCBI Taxonomy" id="947919"/>
    <lineage>
        <taxon>Bacteria</taxon>
        <taxon>Pseudomonadati</taxon>
        <taxon>Thermodesulfobacteriota</taxon>
        <taxon>Desulfobacteria</taxon>
        <taxon>Desulfobacterales</taxon>
        <taxon>Desulfosarcinaceae</taxon>
        <taxon>Desulfosarcina</taxon>
    </lineage>
</organism>
<feature type="transmembrane region" description="Helical" evidence="1">
    <location>
        <begin position="576"/>
        <end position="595"/>
    </location>
</feature>
<proteinExistence type="predicted"/>
<keyword evidence="1" id="KW-0812">Transmembrane</keyword>
<dbReference type="EMBL" id="AP021875">
    <property type="protein sequence ID" value="BBO75508.1"/>
    <property type="molecule type" value="Genomic_DNA"/>
</dbReference>
<feature type="transmembrane region" description="Helical" evidence="1">
    <location>
        <begin position="371"/>
        <end position="392"/>
    </location>
</feature>
<dbReference type="GO" id="GO:0080120">
    <property type="term" value="P:CAAX-box protein maturation"/>
    <property type="evidence" value="ECO:0007669"/>
    <property type="project" value="UniProtKB-ARBA"/>
</dbReference>
<dbReference type="KEGG" id="dwd:DSCW_29250"/>
<name>A0A5K7Z3F3_9BACT</name>
<evidence type="ECO:0000259" key="2">
    <source>
        <dbReference type="Pfam" id="PF02517"/>
    </source>
</evidence>
<protein>
    <recommendedName>
        <fullName evidence="2">CAAX prenyl protease 2/Lysostaphin resistance protein A-like domain-containing protein</fullName>
    </recommendedName>
</protein>
<dbReference type="InterPro" id="IPR003675">
    <property type="entry name" value="Rce1/LyrA-like_dom"/>
</dbReference>
<dbReference type="RefSeq" id="WP_155304421.1">
    <property type="nucleotide sequence ID" value="NZ_AP021875.1"/>
</dbReference>
<feature type="transmembrane region" description="Helical" evidence="1">
    <location>
        <begin position="447"/>
        <end position="464"/>
    </location>
</feature>
<feature type="transmembrane region" description="Helical" evidence="1">
    <location>
        <begin position="476"/>
        <end position="494"/>
    </location>
</feature>
<gene>
    <name evidence="3" type="ORF">DSCW_29250</name>
</gene>
<evidence type="ECO:0000256" key="1">
    <source>
        <dbReference type="SAM" id="Phobius"/>
    </source>
</evidence>
<feature type="domain" description="CAAX prenyl protease 2/Lysostaphin resistance protein A-like" evidence="2">
    <location>
        <begin position="475"/>
        <end position="586"/>
    </location>
</feature>
<dbReference type="Proteomes" id="UP000427769">
    <property type="component" value="Chromosome"/>
</dbReference>
<dbReference type="AlphaFoldDB" id="A0A5K7Z3F3"/>
<feature type="transmembrane region" description="Helical" evidence="1">
    <location>
        <begin position="549"/>
        <end position="569"/>
    </location>
</feature>
<keyword evidence="4" id="KW-1185">Reference proteome</keyword>
<feature type="transmembrane region" description="Helical" evidence="1">
    <location>
        <begin position="412"/>
        <end position="435"/>
    </location>
</feature>